<dbReference type="EMBL" id="OB660975">
    <property type="protein sequence ID" value="CAD7226913.1"/>
    <property type="molecule type" value="Genomic_DNA"/>
</dbReference>
<accession>A0A7R8W8I9</accession>
<feature type="compositionally biased region" description="Basic and acidic residues" evidence="1">
    <location>
        <begin position="129"/>
        <end position="145"/>
    </location>
</feature>
<feature type="compositionally biased region" description="Low complexity" evidence="1">
    <location>
        <begin position="1"/>
        <end position="16"/>
    </location>
</feature>
<proteinExistence type="predicted"/>
<reference evidence="2" key="1">
    <citation type="submission" date="2020-11" db="EMBL/GenBank/DDBJ databases">
        <authorList>
            <person name="Tran Van P."/>
        </authorList>
    </citation>
    <scope>NUCLEOTIDE SEQUENCE</scope>
</reference>
<feature type="compositionally biased region" description="Basic and acidic residues" evidence="1">
    <location>
        <begin position="279"/>
        <end position="297"/>
    </location>
</feature>
<feature type="region of interest" description="Disordered" evidence="1">
    <location>
        <begin position="338"/>
        <end position="357"/>
    </location>
</feature>
<feature type="compositionally biased region" description="Basic and acidic residues" evidence="1">
    <location>
        <begin position="179"/>
        <end position="193"/>
    </location>
</feature>
<feature type="compositionally biased region" description="Basic and acidic residues" evidence="1">
    <location>
        <begin position="971"/>
        <end position="982"/>
    </location>
</feature>
<dbReference type="Gene3D" id="3.30.160.60">
    <property type="entry name" value="Classic Zinc Finger"/>
    <property type="match status" value="1"/>
</dbReference>
<feature type="region of interest" description="Disordered" evidence="1">
    <location>
        <begin position="89"/>
        <end position="202"/>
    </location>
</feature>
<feature type="region of interest" description="Disordered" evidence="1">
    <location>
        <begin position="38"/>
        <end position="77"/>
    </location>
</feature>
<feature type="compositionally biased region" description="Basic residues" evidence="1">
    <location>
        <begin position="338"/>
        <end position="347"/>
    </location>
</feature>
<gene>
    <name evidence="2" type="ORF">CTOB1V02_LOCUS4824</name>
</gene>
<organism evidence="2">
    <name type="scientific">Cyprideis torosa</name>
    <dbReference type="NCBI Taxonomy" id="163714"/>
    <lineage>
        <taxon>Eukaryota</taxon>
        <taxon>Metazoa</taxon>
        <taxon>Ecdysozoa</taxon>
        <taxon>Arthropoda</taxon>
        <taxon>Crustacea</taxon>
        <taxon>Oligostraca</taxon>
        <taxon>Ostracoda</taxon>
        <taxon>Podocopa</taxon>
        <taxon>Podocopida</taxon>
        <taxon>Cytherocopina</taxon>
        <taxon>Cytheroidea</taxon>
        <taxon>Cytherideidae</taxon>
        <taxon>Cyprideis</taxon>
    </lineage>
</organism>
<evidence type="ECO:0000313" key="2">
    <source>
        <dbReference type="EMBL" id="CAD7226913.1"/>
    </source>
</evidence>
<name>A0A7R8W8I9_9CRUS</name>
<dbReference type="AlphaFoldDB" id="A0A7R8W8I9"/>
<feature type="region of interest" description="Disordered" evidence="1">
    <location>
        <begin position="875"/>
        <end position="985"/>
    </location>
</feature>
<protein>
    <submittedName>
        <fullName evidence="2">Uncharacterized protein</fullName>
    </submittedName>
</protein>
<feature type="region of interest" description="Disordered" evidence="1">
    <location>
        <begin position="279"/>
        <end position="321"/>
    </location>
</feature>
<evidence type="ECO:0000256" key="1">
    <source>
        <dbReference type="SAM" id="MobiDB-lite"/>
    </source>
</evidence>
<sequence length="1152" mass="127108">MGDRPTLPTSSFSPLPVGEWPKGIPESVRSCHLKFDSVEDKDCPRSQRSSPLVGDRLTLPTSSFSSLGDRPTGIPESVRSCHLKFDSVEDKDCPKSQRSSPLVGDRLKLPTSSFSPLGDRPTGIPESVRSCDPKFDSVEDRDCPKSQRSSPLVGDRLTLPTSSFSPLGDRPTGIPESVRSCDPKFDSVEDRDCPSSQRSGSTTGWKDFRVKKLVSLVRQKKKEIAKKRQRHYEEFGQRVLGFGYSPPPTPVLWDVLFDNVEEEPEEKTVGKIPVEEETSKEIRVEEETSSKEIRVEEETSAISSSAKEEMQQKKRTGAPENRRPFFCDICGNLFHGNRERHMRRNHQGRSSEKETPKSKLIICSMCNTPTISRQLKRHLRTVHNLGNLELQQVTEEIRLEARRSSEMVPAPQPLPAQMVSAPQPLPAQMVSAPQPLPAQMVSAPQTLPVQMVPAPQTLPVQMVPAPQTVPANVLAETLMVNVAAEALSLNSMDMEAYQNYLLEGTCKSLEDALARRRVVTKILEHVDLNKLIEDIDFVRKRALSHSKYLFVKDLMKPVMARFGKEACKHALLRQQRSTDLEITSEDFKARDSSDFEKKARSILDAVNQFEISLSDMLLARDYLISKGITNTSQRPQGMSQLKMRHYKERKKMTHGGVKMVLLFAEEHKTAHLHGRAPFSYVEEDMARLDSYVKEIRPLFFQMNDMPCPEDDDSPLFVTRTGMPVTNGYVSAIVQKPWDSIGLARRSATVVRKSTVSQFRGMFPEKAELLAQTMTHLPSTQEKHYRLFQKDRQHAEVVVAIRKCRGLLSASIASASIASASIASAFIASAFIASASTAIPCSASLRVPTSPVAPCDLQFPDSADTETEDETVADFEEFSDCPRPPSPESSLPVDLFDDNVTAPAADDVRSKRKRSAAGEKANSENEFSDFPRPSSPESSLPVDLFDDTVRAAGSKRKRSAPAAVSVMKPPGKTKETPKKETPKKGTAAHVGYVISPAEKPRPARGLSCNEKLLVLQTFDSIPSRSQIVDVLQNNASFGNMKIRRPEILTHPDGFKIIYDFLKRQYRCTYNSSLLPATASLLPATASSLPAIASLLPATASSLPAIASLLPATASSLPAIASLLSPPCCHFPATASLLPATAWDDSGGTIAEGR</sequence>
<feature type="region of interest" description="Disordered" evidence="1">
    <location>
        <begin position="1"/>
        <end position="22"/>
    </location>
</feature>